<evidence type="ECO:0000259" key="3">
    <source>
        <dbReference type="PROSITE" id="PS50127"/>
    </source>
</evidence>
<gene>
    <name evidence="4" type="ORF">NDN08_000218</name>
</gene>
<dbReference type="InterPro" id="IPR000608">
    <property type="entry name" value="UBC"/>
</dbReference>
<feature type="domain" description="UBC core" evidence="3">
    <location>
        <begin position="4"/>
        <end position="154"/>
    </location>
</feature>
<keyword evidence="2" id="KW-1133">Transmembrane helix</keyword>
<dbReference type="AlphaFoldDB" id="A0AAV8UEL5"/>
<feature type="region of interest" description="Disordered" evidence="1">
    <location>
        <begin position="162"/>
        <end position="192"/>
    </location>
</feature>
<accession>A0AAV8UEL5</accession>
<dbReference type="EMBL" id="JAMWBK010000013">
    <property type="protein sequence ID" value="KAJ8900920.1"/>
    <property type="molecule type" value="Genomic_DNA"/>
</dbReference>
<organism evidence="4 5">
    <name type="scientific">Rhodosorus marinus</name>
    <dbReference type="NCBI Taxonomy" id="101924"/>
    <lineage>
        <taxon>Eukaryota</taxon>
        <taxon>Rhodophyta</taxon>
        <taxon>Stylonematophyceae</taxon>
        <taxon>Stylonematales</taxon>
        <taxon>Stylonemataceae</taxon>
        <taxon>Rhodosorus</taxon>
    </lineage>
</organism>
<name>A0AAV8UEL5_9RHOD</name>
<keyword evidence="2" id="KW-0472">Membrane</keyword>
<dbReference type="Proteomes" id="UP001157974">
    <property type="component" value="Unassembled WGS sequence"/>
</dbReference>
<evidence type="ECO:0000256" key="1">
    <source>
        <dbReference type="SAM" id="MobiDB-lite"/>
    </source>
</evidence>
<evidence type="ECO:0000256" key="2">
    <source>
        <dbReference type="SAM" id="Phobius"/>
    </source>
</evidence>
<dbReference type="Pfam" id="PF00179">
    <property type="entry name" value="UQ_con"/>
    <property type="match status" value="1"/>
</dbReference>
<dbReference type="InterPro" id="IPR050113">
    <property type="entry name" value="Ub_conjugating_enzyme"/>
</dbReference>
<reference evidence="4 5" key="1">
    <citation type="journal article" date="2023" name="Nat. Commun.">
        <title>Origin of minicircular mitochondrial genomes in red algae.</title>
        <authorList>
            <person name="Lee Y."/>
            <person name="Cho C.H."/>
            <person name="Lee Y.M."/>
            <person name="Park S.I."/>
            <person name="Yang J.H."/>
            <person name="West J.A."/>
            <person name="Bhattacharya D."/>
            <person name="Yoon H.S."/>
        </authorList>
    </citation>
    <scope>NUCLEOTIDE SEQUENCE [LARGE SCALE GENOMIC DNA]</scope>
    <source>
        <strain evidence="4 5">CCMP1338</strain>
        <tissue evidence="4">Whole cell</tissue>
    </source>
</reference>
<dbReference type="PROSITE" id="PS50127">
    <property type="entry name" value="UBC_2"/>
    <property type="match status" value="1"/>
</dbReference>
<dbReference type="Gene3D" id="3.10.110.10">
    <property type="entry name" value="Ubiquitin Conjugating Enzyme"/>
    <property type="match status" value="1"/>
</dbReference>
<keyword evidence="5" id="KW-1185">Reference proteome</keyword>
<evidence type="ECO:0000313" key="5">
    <source>
        <dbReference type="Proteomes" id="UP001157974"/>
    </source>
</evidence>
<feature type="compositionally biased region" description="Polar residues" evidence="1">
    <location>
        <begin position="169"/>
        <end position="180"/>
    </location>
</feature>
<dbReference type="CDD" id="cd23799">
    <property type="entry name" value="UBCc_UBE2J"/>
    <property type="match status" value="1"/>
</dbReference>
<dbReference type="PANTHER" id="PTHR24067">
    <property type="entry name" value="UBIQUITIN-CONJUGATING ENZYME E2"/>
    <property type="match status" value="1"/>
</dbReference>
<keyword evidence="2" id="KW-0812">Transmembrane</keyword>
<protein>
    <recommendedName>
        <fullName evidence="3">UBC core domain-containing protein</fullName>
    </recommendedName>
</protein>
<dbReference type="InterPro" id="IPR016135">
    <property type="entry name" value="UBQ-conjugating_enzyme/RWD"/>
</dbReference>
<dbReference type="SMART" id="SM00212">
    <property type="entry name" value="UBCc"/>
    <property type="match status" value="1"/>
</dbReference>
<dbReference type="FunFam" id="3.10.110.10:FF:000109">
    <property type="entry name" value="Ubiquitin-conjugating enzyme E2 J2-like"/>
    <property type="match status" value="1"/>
</dbReference>
<dbReference type="SUPFAM" id="SSF54495">
    <property type="entry name" value="UBC-like"/>
    <property type="match status" value="1"/>
</dbReference>
<feature type="transmembrane region" description="Helical" evidence="2">
    <location>
        <begin position="199"/>
        <end position="222"/>
    </location>
</feature>
<comment type="caution">
    <text evidence="4">The sequence shown here is derived from an EMBL/GenBank/DDBJ whole genome shotgun (WGS) entry which is preliminary data.</text>
</comment>
<evidence type="ECO:0000313" key="4">
    <source>
        <dbReference type="EMBL" id="KAJ8900920.1"/>
    </source>
</evidence>
<sequence>MSACAVKRLSAELRNVERDPPPYITPRPLPSDILKWYFVIRGPKDTPYETGIYMGKLVFPEDYPFKPPAIYMCTPNGRFRTNVKLCLSMSDFHPETWNPVWSVSAVLTGLLSFMVGSEDTFGSIGTSEAEKMKMAKCSHEFNQKDRIFKELFPDFIRNGVERGVPGRTSGDSVKTKTSGQLPEADSRTGKPPQESGLALIWWIAVLLALCFGAWKVCSVIGASMP</sequence>
<proteinExistence type="predicted"/>